<comment type="caution">
    <text evidence="2">The sequence shown here is derived from an EMBL/GenBank/DDBJ whole genome shotgun (WGS) entry which is preliminary data.</text>
</comment>
<protein>
    <submittedName>
        <fullName evidence="2">Uncharacterized protein</fullName>
    </submittedName>
</protein>
<evidence type="ECO:0000313" key="2">
    <source>
        <dbReference type="EMBL" id="GAI56262.1"/>
    </source>
</evidence>
<accession>X1PIX5</accession>
<name>X1PIX5_9ZZZZ</name>
<proteinExistence type="predicted"/>
<feature type="non-terminal residue" evidence="2">
    <location>
        <position position="1"/>
    </location>
</feature>
<sequence length="128" mass="14706">AHEQSGVLPPGSVKAHEEMRQKAQEYAFKPMSLETDTKFVKFSQEQLSQKRDYIEFRIKERGEEVISSRHILPTSSPLPKYKTDNKNSPCRRLHLIHIALPNRFGLVWQSSSKSMALARKREKKGVSG</sequence>
<feature type="region of interest" description="Disordered" evidence="1">
    <location>
        <begin position="1"/>
        <end position="20"/>
    </location>
</feature>
<evidence type="ECO:0000256" key="1">
    <source>
        <dbReference type="SAM" id="MobiDB-lite"/>
    </source>
</evidence>
<gene>
    <name evidence="2" type="ORF">S06H3_63381</name>
</gene>
<dbReference type="EMBL" id="BARV01042030">
    <property type="protein sequence ID" value="GAI56262.1"/>
    <property type="molecule type" value="Genomic_DNA"/>
</dbReference>
<organism evidence="2">
    <name type="scientific">marine sediment metagenome</name>
    <dbReference type="NCBI Taxonomy" id="412755"/>
    <lineage>
        <taxon>unclassified sequences</taxon>
        <taxon>metagenomes</taxon>
        <taxon>ecological metagenomes</taxon>
    </lineage>
</organism>
<dbReference type="AlphaFoldDB" id="X1PIX5"/>
<reference evidence="2" key="1">
    <citation type="journal article" date="2014" name="Front. Microbiol.">
        <title>High frequency of phylogenetically diverse reductive dehalogenase-homologous genes in deep subseafloor sedimentary metagenomes.</title>
        <authorList>
            <person name="Kawai M."/>
            <person name="Futagami T."/>
            <person name="Toyoda A."/>
            <person name="Takaki Y."/>
            <person name="Nishi S."/>
            <person name="Hori S."/>
            <person name="Arai W."/>
            <person name="Tsubouchi T."/>
            <person name="Morono Y."/>
            <person name="Uchiyama I."/>
            <person name="Ito T."/>
            <person name="Fujiyama A."/>
            <person name="Inagaki F."/>
            <person name="Takami H."/>
        </authorList>
    </citation>
    <scope>NUCLEOTIDE SEQUENCE</scope>
    <source>
        <strain evidence="2">Expedition CK06-06</strain>
    </source>
</reference>